<organism evidence="9 10">
    <name type="scientific">Litoribacillus peritrichatus</name>
    <dbReference type="NCBI Taxonomy" id="718191"/>
    <lineage>
        <taxon>Bacteria</taxon>
        <taxon>Pseudomonadati</taxon>
        <taxon>Pseudomonadota</taxon>
        <taxon>Gammaproteobacteria</taxon>
        <taxon>Oceanospirillales</taxon>
        <taxon>Oceanospirillaceae</taxon>
        <taxon>Litoribacillus</taxon>
    </lineage>
</organism>
<feature type="transmembrane region" description="Helical" evidence="7">
    <location>
        <begin position="185"/>
        <end position="202"/>
    </location>
</feature>
<dbReference type="SMART" id="SM00387">
    <property type="entry name" value="HATPase_c"/>
    <property type="match status" value="1"/>
</dbReference>
<comment type="caution">
    <text evidence="9">The sequence shown here is derived from an EMBL/GenBank/DDBJ whole genome shotgun (WGS) entry which is preliminary data.</text>
</comment>
<keyword evidence="3" id="KW-0597">Phosphoprotein</keyword>
<dbReference type="InterPro" id="IPR005467">
    <property type="entry name" value="His_kinase_dom"/>
</dbReference>
<keyword evidence="4" id="KW-0808">Transferase</keyword>
<protein>
    <recommendedName>
        <fullName evidence="2">histidine kinase</fullName>
        <ecNumber evidence="2">2.7.13.3</ecNumber>
    </recommendedName>
</protein>
<dbReference type="CDD" id="cd00082">
    <property type="entry name" value="HisKA"/>
    <property type="match status" value="1"/>
</dbReference>
<evidence type="ECO:0000256" key="5">
    <source>
        <dbReference type="ARBA" id="ARBA00022777"/>
    </source>
</evidence>
<dbReference type="Pfam" id="PF00512">
    <property type="entry name" value="HisKA"/>
    <property type="match status" value="1"/>
</dbReference>
<dbReference type="RefSeq" id="WP_344794628.1">
    <property type="nucleotide sequence ID" value="NZ_BAABBN010000004.1"/>
</dbReference>
<dbReference type="Gene3D" id="3.30.565.10">
    <property type="entry name" value="Histidine kinase-like ATPase, C-terminal domain"/>
    <property type="match status" value="1"/>
</dbReference>
<sequence length="470" mass="52821">MIQTSHAISGQQDKLTAQLIEGFSNLKFSSELEPDFQCYQGMLIKRRLPMVAVFSLFLLVMYALVDFLFLPDNVWQFTISIRLGMLIPVVLLALIMIRWMQRWKTIVLTTCSSYLWMGFGIIAIIAGAQLEGYDLPYDGLYSVLLFGFFLLGLPFRQAITSSWGLWLLYGVVEVLIGHTEDLLSQLFFIASMGIIGTVGCYLQEHTLRTGYLKHQLVKLSRQQAINDTQAKTQFLAAAGHDLRQPINAINLITDALLHANDKSNQSMLTERLSTSVDMLNRLLDSLLEYSRLEMGAVTPYEETVSIDALMTDLCQTVQPQLTNANITLETHINSHAYITTDSLLFERVVSNLINNVIRHSKASCLTVYCQLSPQPTNNCSGKLTVIIQDNGQGIAEEHLSMIFDEYYQVVPNREEGMGLGLSIVQQLTALLNINLRVNSEPNKGSSFCLEFQQIPILDTDIKPPERAEHV</sequence>
<dbReference type="EC" id="2.7.13.3" evidence="2"/>
<dbReference type="PROSITE" id="PS50109">
    <property type="entry name" value="HIS_KIN"/>
    <property type="match status" value="1"/>
</dbReference>
<feature type="transmembrane region" description="Helical" evidence="7">
    <location>
        <begin position="106"/>
        <end position="127"/>
    </location>
</feature>
<dbReference type="InterPro" id="IPR036097">
    <property type="entry name" value="HisK_dim/P_sf"/>
</dbReference>
<dbReference type="PANTHER" id="PTHR43711:SF31">
    <property type="entry name" value="HISTIDINE KINASE"/>
    <property type="match status" value="1"/>
</dbReference>
<feature type="transmembrane region" description="Helical" evidence="7">
    <location>
        <begin position="50"/>
        <end position="69"/>
    </location>
</feature>
<feature type="transmembrane region" description="Helical" evidence="7">
    <location>
        <begin position="139"/>
        <end position="156"/>
    </location>
</feature>
<dbReference type="PRINTS" id="PR00344">
    <property type="entry name" value="BCTRLSENSOR"/>
</dbReference>
<dbReference type="InterPro" id="IPR003661">
    <property type="entry name" value="HisK_dim/P_dom"/>
</dbReference>
<keyword evidence="7" id="KW-1133">Transmembrane helix</keyword>
<feature type="transmembrane region" description="Helical" evidence="7">
    <location>
        <begin position="75"/>
        <end position="94"/>
    </location>
</feature>
<keyword evidence="7" id="KW-0472">Membrane</keyword>
<dbReference type="SUPFAM" id="SSF55874">
    <property type="entry name" value="ATPase domain of HSP90 chaperone/DNA topoisomerase II/histidine kinase"/>
    <property type="match status" value="1"/>
</dbReference>
<feature type="transmembrane region" description="Helical" evidence="7">
    <location>
        <begin position="163"/>
        <end position="179"/>
    </location>
</feature>
<name>A0ABP7M1P9_9GAMM</name>
<evidence type="ECO:0000256" key="4">
    <source>
        <dbReference type="ARBA" id="ARBA00022679"/>
    </source>
</evidence>
<comment type="catalytic activity">
    <reaction evidence="1">
        <text>ATP + protein L-histidine = ADP + protein N-phospho-L-histidine.</text>
        <dbReference type="EC" id="2.7.13.3"/>
    </reaction>
</comment>
<keyword evidence="5" id="KW-0418">Kinase</keyword>
<evidence type="ECO:0000256" key="3">
    <source>
        <dbReference type="ARBA" id="ARBA00022553"/>
    </source>
</evidence>
<dbReference type="EMBL" id="BAABBN010000004">
    <property type="protein sequence ID" value="GAA3911382.1"/>
    <property type="molecule type" value="Genomic_DNA"/>
</dbReference>
<dbReference type="InterPro" id="IPR004358">
    <property type="entry name" value="Sig_transdc_His_kin-like_C"/>
</dbReference>
<dbReference type="SMART" id="SM00388">
    <property type="entry name" value="HisKA"/>
    <property type="match status" value="1"/>
</dbReference>
<dbReference type="Gene3D" id="1.10.287.130">
    <property type="match status" value="1"/>
</dbReference>
<reference evidence="10" key="1">
    <citation type="journal article" date="2019" name="Int. J. Syst. Evol. Microbiol.">
        <title>The Global Catalogue of Microorganisms (GCM) 10K type strain sequencing project: providing services to taxonomists for standard genome sequencing and annotation.</title>
        <authorList>
            <consortium name="The Broad Institute Genomics Platform"/>
            <consortium name="The Broad Institute Genome Sequencing Center for Infectious Disease"/>
            <person name="Wu L."/>
            <person name="Ma J."/>
        </authorList>
    </citation>
    <scope>NUCLEOTIDE SEQUENCE [LARGE SCALE GENOMIC DNA]</scope>
    <source>
        <strain evidence="10">JCM 17551</strain>
    </source>
</reference>
<dbReference type="Proteomes" id="UP001501565">
    <property type="component" value="Unassembled WGS sequence"/>
</dbReference>
<evidence type="ECO:0000256" key="2">
    <source>
        <dbReference type="ARBA" id="ARBA00012438"/>
    </source>
</evidence>
<dbReference type="InterPro" id="IPR050736">
    <property type="entry name" value="Sensor_HK_Regulatory"/>
</dbReference>
<dbReference type="InterPro" id="IPR036890">
    <property type="entry name" value="HATPase_C_sf"/>
</dbReference>
<dbReference type="Pfam" id="PF02518">
    <property type="entry name" value="HATPase_c"/>
    <property type="match status" value="1"/>
</dbReference>
<dbReference type="SUPFAM" id="SSF47384">
    <property type="entry name" value="Homodimeric domain of signal transducing histidine kinase"/>
    <property type="match status" value="1"/>
</dbReference>
<keyword evidence="7" id="KW-0812">Transmembrane</keyword>
<evidence type="ECO:0000256" key="6">
    <source>
        <dbReference type="ARBA" id="ARBA00023012"/>
    </source>
</evidence>
<dbReference type="InterPro" id="IPR003594">
    <property type="entry name" value="HATPase_dom"/>
</dbReference>
<accession>A0ABP7M1P9</accession>
<evidence type="ECO:0000256" key="1">
    <source>
        <dbReference type="ARBA" id="ARBA00000085"/>
    </source>
</evidence>
<feature type="domain" description="Histidine kinase" evidence="8">
    <location>
        <begin position="237"/>
        <end position="455"/>
    </location>
</feature>
<evidence type="ECO:0000256" key="7">
    <source>
        <dbReference type="SAM" id="Phobius"/>
    </source>
</evidence>
<evidence type="ECO:0000313" key="10">
    <source>
        <dbReference type="Proteomes" id="UP001501565"/>
    </source>
</evidence>
<keyword evidence="10" id="KW-1185">Reference proteome</keyword>
<keyword evidence="6" id="KW-0902">Two-component regulatory system</keyword>
<proteinExistence type="predicted"/>
<dbReference type="PANTHER" id="PTHR43711">
    <property type="entry name" value="TWO-COMPONENT HISTIDINE KINASE"/>
    <property type="match status" value="1"/>
</dbReference>
<gene>
    <name evidence="9" type="ORF">GCM10022277_02390</name>
</gene>
<evidence type="ECO:0000259" key="8">
    <source>
        <dbReference type="PROSITE" id="PS50109"/>
    </source>
</evidence>
<evidence type="ECO:0000313" key="9">
    <source>
        <dbReference type="EMBL" id="GAA3911382.1"/>
    </source>
</evidence>